<dbReference type="InterPro" id="IPR001610">
    <property type="entry name" value="PAC"/>
</dbReference>
<evidence type="ECO:0000259" key="15">
    <source>
        <dbReference type="PROSITE" id="PS50112"/>
    </source>
</evidence>
<evidence type="ECO:0000256" key="13">
    <source>
        <dbReference type="SAM" id="Phobius"/>
    </source>
</evidence>
<comment type="function">
    <text evidence="11">Member of the two-component regulatory system BvgS/BvgA. Phosphorylates BvgA via a four-step phosphorelay in response to environmental signals.</text>
</comment>
<dbReference type="SMART" id="SM00387">
    <property type="entry name" value="HATPase_c"/>
    <property type="match status" value="2"/>
</dbReference>
<name>C5T5I5_ACIDE</name>
<evidence type="ECO:0000256" key="9">
    <source>
        <dbReference type="ARBA" id="ARBA00023026"/>
    </source>
</evidence>
<dbReference type="CDD" id="cd00130">
    <property type="entry name" value="PAS"/>
    <property type="match status" value="2"/>
</dbReference>
<feature type="domain" description="Histidine kinase" evidence="14">
    <location>
        <begin position="610"/>
        <end position="827"/>
    </location>
</feature>
<dbReference type="EC" id="2.7.13.3" evidence="3"/>
<dbReference type="Gene3D" id="3.30.565.10">
    <property type="entry name" value="Histidine kinase-like ATPase, C-terminal domain"/>
    <property type="match status" value="2"/>
</dbReference>
<dbReference type="NCBIfam" id="TIGR00229">
    <property type="entry name" value="sensory_box"/>
    <property type="match status" value="2"/>
</dbReference>
<dbReference type="CDD" id="cd00075">
    <property type="entry name" value="HATPase"/>
    <property type="match status" value="1"/>
</dbReference>
<dbReference type="InterPro" id="IPR003661">
    <property type="entry name" value="HisK_dim/P_dom"/>
</dbReference>
<keyword evidence="7 17" id="KW-0418">Kinase</keyword>
<organism evidence="17 18">
    <name type="scientific">Acidovorax delafieldii 2AN</name>
    <dbReference type="NCBI Taxonomy" id="573060"/>
    <lineage>
        <taxon>Bacteria</taxon>
        <taxon>Pseudomonadati</taxon>
        <taxon>Pseudomonadota</taxon>
        <taxon>Betaproteobacteria</taxon>
        <taxon>Burkholderiales</taxon>
        <taxon>Comamonadaceae</taxon>
        <taxon>Acidovorax</taxon>
    </lineage>
</organism>
<dbReference type="SMART" id="SM00091">
    <property type="entry name" value="PAS"/>
    <property type="match status" value="2"/>
</dbReference>
<evidence type="ECO:0000313" key="17">
    <source>
        <dbReference type="EMBL" id="EER60261.1"/>
    </source>
</evidence>
<keyword evidence="9" id="KW-0843">Virulence</keyword>
<keyword evidence="8" id="KW-0902">Two-component regulatory system</keyword>
<dbReference type="InterPro" id="IPR000700">
    <property type="entry name" value="PAS-assoc_C"/>
</dbReference>
<dbReference type="Pfam" id="PF02518">
    <property type="entry name" value="HATPase_c"/>
    <property type="match status" value="2"/>
</dbReference>
<dbReference type="PROSITE" id="PS50112">
    <property type="entry name" value="PAS"/>
    <property type="match status" value="2"/>
</dbReference>
<dbReference type="EMBL" id="ACQT01000065">
    <property type="protein sequence ID" value="EER60261.1"/>
    <property type="molecule type" value="Genomic_DNA"/>
</dbReference>
<dbReference type="Gene3D" id="1.10.287.130">
    <property type="match status" value="2"/>
</dbReference>
<keyword evidence="13" id="KW-1133">Transmembrane helix</keyword>
<evidence type="ECO:0000259" key="16">
    <source>
        <dbReference type="PROSITE" id="PS50113"/>
    </source>
</evidence>
<dbReference type="Gene3D" id="3.30.450.20">
    <property type="entry name" value="PAS domain"/>
    <property type="match status" value="5"/>
</dbReference>
<dbReference type="SMART" id="SM00388">
    <property type="entry name" value="HisKA"/>
    <property type="match status" value="2"/>
</dbReference>
<feature type="domain" description="PAC" evidence="16">
    <location>
        <begin position="547"/>
        <end position="599"/>
    </location>
</feature>
<dbReference type="InterPro" id="IPR013656">
    <property type="entry name" value="PAS_4"/>
</dbReference>
<evidence type="ECO:0000256" key="10">
    <source>
        <dbReference type="ARBA" id="ARBA00023136"/>
    </source>
</evidence>
<dbReference type="SUPFAM" id="SSF55874">
    <property type="entry name" value="ATPase domain of HSP90 chaperone/DNA topoisomerase II/histidine kinase"/>
    <property type="match status" value="2"/>
</dbReference>
<feature type="transmembrane region" description="Helical" evidence="13">
    <location>
        <begin position="1144"/>
        <end position="1166"/>
    </location>
</feature>
<evidence type="ECO:0000313" key="18">
    <source>
        <dbReference type="Proteomes" id="UP000003856"/>
    </source>
</evidence>
<dbReference type="FunFam" id="3.30.565.10:FF:000006">
    <property type="entry name" value="Sensor histidine kinase WalK"/>
    <property type="match status" value="1"/>
</dbReference>
<evidence type="ECO:0000256" key="2">
    <source>
        <dbReference type="ARBA" id="ARBA00004429"/>
    </source>
</evidence>
<feature type="domain" description="PAC" evidence="16">
    <location>
        <begin position="421"/>
        <end position="473"/>
    </location>
</feature>
<feature type="transmembrane region" description="Helical" evidence="13">
    <location>
        <begin position="26"/>
        <end position="47"/>
    </location>
</feature>
<proteinExistence type="predicted"/>
<evidence type="ECO:0000256" key="3">
    <source>
        <dbReference type="ARBA" id="ARBA00012438"/>
    </source>
</evidence>
<evidence type="ECO:0000256" key="11">
    <source>
        <dbReference type="ARBA" id="ARBA00058004"/>
    </source>
</evidence>
<evidence type="ECO:0000256" key="7">
    <source>
        <dbReference type="ARBA" id="ARBA00022777"/>
    </source>
</evidence>
<keyword evidence="5 17" id="KW-0808">Transferase</keyword>
<dbReference type="OrthoDB" id="8579121at2"/>
<feature type="domain" description="PAS" evidence="15">
    <location>
        <begin position="349"/>
        <end position="405"/>
    </location>
</feature>
<dbReference type="InterPro" id="IPR004358">
    <property type="entry name" value="Sig_transdc_His_kin-like_C"/>
</dbReference>
<dbReference type="Pfam" id="PF00512">
    <property type="entry name" value="HisKA"/>
    <property type="match status" value="2"/>
</dbReference>
<dbReference type="InterPro" id="IPR036097">
    <property type="entry name" value="HisK_dim/P_sf"/>
</dbReference>
<feature type="transmembrane region" description="Helical" evidence="13">
    <location>
        <begin position="852"/>
        <end position="880"/>
    </location>
</feature>
<keyword evidence="4" id="KW-0597">Phosphoprotein</keyword>
<dbReference type="InterPro" id="IPR000014">
    <property type="entry name" value="PAS"/>
</dbReference>
<evidence type="ECO:0000256" key="12">
    <source>
        <dbReference type="ARBA" id="ARBA00070152"/>
    </source>
</evidence>
<dbReference type="SUPFAM" id="SSF55785">
    <property type="entry name" value="PYP-like sensor domain (PAS domain)"/>
    <property type="match status" value="2"/>
</dbReference>
<dbReference type="SMART" id="SM00086">
    <property type="entry name" value="PAC"/>
    <property type="match status" value="2"/>
</dbReference>
<comment type="subcellular location">
    <subcellularLocation>
        <location evidence="2">Cell inner membrane</location>
        <topology evidence="2">Multi-pass membrane protein</topology>
    </subcellularLocation>
</comment>
<evidence type="ECO:0000256" key="5">
    <source>
        <dbReference type="ARBA" id="ARBA00022679"/>
    </source>
</evidence>
<evidence type="ECO:0000256" key="6">
    <source>
        <dbReference type="ARBA" id="ARBA00022729"/>
    </source>
</evidence>
<dbReference type="InterPro" id="IPR003594">
    <property type="entry name" value="HATPase_dom"/>
</dbReference>
<dbReference type="InterPro" id="IPR005467">
    <property type="entry name" value="His_kinase_dom"/>
</dbReference>
<dbReference type="Pfam" id="PF08448">
    <property type="entry name" value="PAS_4"/>
    <property type="match status" value="2"/>
</dbReference>
<dbReference type="PROSITE" id="PS50109">
    <property type="entry name" value="HIS_KIN"/>
    <property type="match status" value="2"/>
</dbReference>
<reference evidence="17 18" key="1">
    <citation type="submission" date="2009-05" db="EMBL/GenBank/DDBJ databases">
        <title>The draft genome of Acidovorax delafieldii 2AN.</title>
        <authorList>
            <consortium name="US DOE Joint Genome Institute (JGI-PGF)"/>
            <person name="Lucas S."/>
            <person name="Copeland A."/>
            <person name="Lapidus A."/>
            <person name="Glavina del Rio T."/>
            <person name="Tice H."/>
            <person name="Bruce D."/>
            <person name="Goodwin L."/>
            <person name="Pitluck S."/>
            <person name="Larimer F."/>
            <person name="Land M.L."/>
            <person name="Hauser L."/>
            <person name="Shelobolina E.S."/>
            <person name="Picardal F."/>
            <person name="Roden E."/>
            <person name="Emerson D."/>
        </authorList>
    </citation>
    <scope>NUCLEOTIDE SEQUENCE [LARGE SCALE GENOMIC DNA]</scope>
    <source>
        <strain evidence="17 18">2AN</strain>
    </source>
</reference>
<evidence type="ECO:0000256" key="8">
    <source>
        <dbReference type="ARBA" id="ARBA00023012"/>
    </source>
</evidence>
<dbReference type="PATRIC" id="fig|573060.9.peg.2945"/>
<gene>
    <name evidence="17" type="ORF">AcdelDRAFT_2165</name>
</gene>
<sequence>MHTTSLSMKNHSPDPFSFLNMASRRVLAGGLLLVLAVLVATGSLMWMELRRAQAQDRQQLELLASVMDAHATQLFDNTKVALDSLAKNLTHEAISPAQLEAQQSYRLQGLPFLRSIAALDIQGRVLASSAPSDRGGKVDLARLPAAPATDDRVVIGPWVNGRTLVADPRRGAVPARLGFIPMVRLVHLSPTTSVLLVAQINPDALANYQQQLTNGTSGGTQVLLALDSGTLLTQVGGETPAAGTRLRDHPVFQGLLPTHKGTYGPVRIFDARKLGAWHTSSSQPLVTLVEQPYHATLERWLASLRGPLLFMSVALALIGFMTYASWRSARAREAAERGRNEAQQETARREQELSVLFKSVQELIFRTDPHGRIRFVNARWHTITHQPVETARGKHLRDIVHPESRACVDALFAPEPPTGVRMAQVQLTGPDGGPRALDISVVPLRDPTGQLRGFAGSAVDVTPLLTAQQRLQEQLAFTSQVLECNPLPICMTDPEGRFLSVNQAWEDFMGVPRASVLGLRNSDFLAPQEARTYDASNDQLLREGSRVRYEERVRRPDGSFRDVQVTKVPVFTNNRQPVGILIVKMDITEFLAARDLAEEASRSKSEFVANISHELRTPLQSILGFSELGMLRGRQHEKLAAMFSDIHAAGQRMLVLVNDLLDIAKIESTVGAFHFERIDVRDLIDDVAAEMELLLGRKRLDLRLALGRAPLIAKVDPSRFQQVVRNVLANAVKFSPKGSAIDISASTPDDDFIHIQVCDQGPGIPPSELEAVFEAFVQSSQTRDGSGGTGLGLAICRKIITAHGGRINATNVPGGGAMFHIVLPTAGYTDTMPADPLMKWKMSVAPWRSKPALMYSVVACVFSALVLLGAWATMAALLTWQWQETLDAEMRQNTNTAQALKEHTLRVLDTVDQAMWRVQSAVRDRQLSGQDLVSIANETGMVPQILTQLSFVGADGRFQGSNLDPDGSRSQHVNLMDRDHIRVHLLPSQATPSPTGMLQNSLFVSRSLLGKVSGVRTIQISRKVIAEDGTTLGVVVASLNPDHFAEVYRGVDFGEDGGVALVGLDGIIRVRVLGGASANVDAQLPDDLLQTMSKTSRGATAAVSSDGIRRIIGFSRVGDYPLVVLSGTSETEAFAPWRTTRNTVLMLTVLLSLAVVAFVAVFLGSISRLALSHAALTQSEAEAQRANQAKSEFLAAMSHELRTPLTSIRGFAELMELRSKDPLIQEQSALIRQGAEHLNALLTEILDLARIEAGAMPAHPEPVVLHDLVHEVSELFRVSAVAKSLALTAAVSDAAPQTLVTDRLKLKQILSNLLSNAIKFTPAGRVEIFVDACPDGSQVHFHVNDTGPGIPASLHGVIFEKFSQGHARISYQHGGTGLGLSLSRALAELLGGTLTVRSAVGEGSTFTLSLPLHPPAQAAALPAQA</sequence>
<dbReference type="FunFam" id="1.10.287.130:FF:000001">
    <property type="entry name" value="Two-component sensor histidine kinase"/>
    <property type="match status" value="1"/>
</dbReference>
<dbReference type="CDD" id="cd00082">
    <property type="entry name" value="HisKA"/>
    <property type="match status" value="2"/>
</dbReference>
<feature type="domain" description="Histidine kinase" evidence="14">
    <location>
        <begin position="1196"/>
        <end position="1414"/>
    </location>
</feature>
<dbReference type="PROSITE" id="PS50113">
    <property type="entry name" value="PAC"/>
    <property type="match status" value="2"/>
</dbReference>
<feature type="domain" description="PAS" evidence="15">
    <location>
        <begin position="474"/>
        <end position="544"/>
    </location>
</feature>
<dbReference type="CDD" id="cd12914">
    <property type="entry name" value="PDC1_DGC_like"/>
    <property type="match status" value="1"/>
</dbReference>
<dbReference type="PANTHER" id="PTHR43711">
    <property type="entry name" value="TWO-COMPONENT HISTIDINE KINASE"/>
    <property type="match status" value="1"/>
</dbReference>
<feature type="transmembrane region" description="Helical" evidence="13">
    <location>
        <begin position="308"/>
        <end position="326"/>
    </location>
</feature>
<dbReference type="InterPro" id="IPR050736">
    <property type="entry name" value="Sensor_HK_Regulatory"/>
</dbReference>
<dbReference type="InterPro" id="IPR036890">
    <property type="entry name" value="HATPase_C_sf"/>
</dbReference>
<keyword evidence="6" id="KW-0732">Signal</keyword>
<evidence type="ECO:0000259" key="14">
    <source>
        <dbReference type="PROSITE" id="PS50109"/>
    </source>
</evidence>
<dbReference type="CDD" id="cd16922">
    <property type="entry name" value="HATPase_EvgS-ArcB-TorS-like"/>
    <property type="match status" value="1"/>
</dbReference>
<dbReference type="CDD" id="cd12915">
    <property type="entry name" value="PDC2_DGC_like"/>
    <property type="match status" value="1"/>
</dbReference>
<evidence type="ECO:0000256" key="1">
    <source>
        <dbReference type="ARBA" id="ARBA00000085"/>
    </source>
</evidence>
<comment type="catalytic activity">
    <reaction evidence="1">
        <text>ATP + protein L-histidine = ADP + protein N-phospho-L-histidine.</text>
        <dbReference type="EC" id="2.7.13.3"/>
    </reaction>
</comment>
<dbReference type="GO" id="GO:0005886">
    <property type="term" value="C:plasma membrane"/>
    <property type="evidence" value="ECO:0007669"/>
    <property type="project" value="UniProtKB-SubCell"/>
</dbReference>
<dbReference type="FunFam" id="3.30.565.10:FF:000010">
    <property type="entry name" value="Sensor histidine kinase RcsC"/>
    <property type="match status" value="1"/>
</dbReference>
<evidence type="ECO:0000256" key="4">
    <source>
        <dbReference type="ARBA" id="ARBA00022553"/>
    </source>
</evidence>
<dbReference type="InterPro" id="IPR035965">
    <property type="entry name" value="PAS-like_dom_sf"/>
</dbReference>
<dbReference type="PRINTS" id="PR00344">
    <property type="entry name" value="BCTRLSENSOR"/>
</dbReference>
<keyword evidence="10 13" id="KW-0472">Membrane</keyword>
<accession>C5T5I5</accession>
<protein>
    <recommendedName>
        <fullName evidence="12">Virulence sensor protein BvgS</fullName>
        <ecNumber evidence="3">2.7.13.3</ecNumber>
    </recommendedName>
</protein>
<dbReference type="SUPFAM" id="SSF47384">
    <property type="entry name" value="Homodimeric domain of signal transducing histidine kinase"/>
    <property type="match status" value="2"/>
</dbReference>
<dbReference type="PANTHER" id="PTHR43711:SF1">
    <property type="entry name" value="HISTIDINE KINASE 1"/>
    <property type="match status" value="1"/>
</dbReference>
<keyword evidence="13" id="KW-0812">Transmembrane</keyword>
<dbReference type="GO" id="GO:0000155">
    <property type="term" value="F:phosphorelay sensor kinase activity"/>
    <property type="evidence" value="ECO:0007669"/>
    <property type="project" value="InterPro"/>
</dbReference>
<keyword evidence="18" id="KW-1185">Reference proteome</keyword>
<comment type="caution">
    <text evidence="17">The sequence shown here is derived from an EMBL/GenBank/DDBJ whole genome shotgun (WGS) entry which is preliminary data.</text>
</comment>
<dbReference type="Proteomes" id="UP000003856">
    <property type="component" value="Unassembled WGS sequence"/>
</dbReference>